<gene>
    <name evidence="2" type="primary">pgsW</name>
    <name evidence="2" type="ORF">GN330_17475</name>
</gene>
<feature type="compositionally biased region" description="Basic and acidic residues" evidence="1">
    <location>
        <begin position="25"/>
        <end position="34"/>
    </location>
</feature>
<evidence type="ECO:0000313" key="3">
    <source>
        <dbReference type="Proteomes" id="UP000463224"/>
    </source>
</evidence>
<protein>
    <submittedName>
        <fullName evidence="2">Poly-gamma-glutamate system protein</fullName>
    </submittedName>
</protein>
<keyword evidence="3" id="KW-1185">Reference proteome</keyword>
<dbReference type="AlphaFoldDB" id="A0A844QHT9"/>
<evidence type="ECO:0000313" key="2">
    <source>
        <dbReference type="EMBL" id="MVA99042.1"/>
    </source>
</evidence>
<feature type="region of interest" description="Disordered" evidence="1">
    <location>
        <begin position="1"/>
        <end position="34"/>
    </location>
</feature>
<comment type="caution">
    <text evidence="2">The sequence shown here is derived from an EMBL/GenBank/DDBJ whole genome shotgun (WGS) entry which is preliminary data.</text>
</comment>
<dbReference type="EMBL" id="WPHG01000004">
    <property type="protein sequence ID" value="MVA99042.1"/>
    <property type="molecule type" value="Genomic_DNA"/>
</dbReference>
<name>A0A844QHT9_9HYPH</name>
<proteinExistence type="predicted"/>
<reference evidence="2 3" key="1">
    <citation type="submission" date="2019-12" db="EMBL/GenBank/DDBJ databases">
        <title>Nitratireductor arenosus sp. nov., Isolated from sea sand, Jeju island, South Korea.</title>
        <authorList>
            <person name="Kim W."/>
        </authorList>
    </citation>
    <scope>NUCLEOTIDE SEQUENCE [LARGE SCALE GENOMIC DNA]</scope>
    <source>
        <strain evidence="2 3">CAU 1489</strain>
    </source>
</reference>
<sequence length="394" mass="40068">MGRPGFHRARPDRPPDGPTGSGAHAVDDRNRHTADARVGGAGRAVVVLRMRAATPIRYAGHEPLSATPWAALAIAAALSIGLWQAVEARLGRFTHPAHSEMVRAAQTMQAATQVARAQRAALGLTQPPAFDPNRTGLLGSEFTGTTTSLGDPAAKRTATNPDLAAALVRRIAEFGLEEGSPVLVVVSGSFIGANIAAVAAIETLGLKPVLISSLGASMHGATDAALTWLDIETELRAKRVIASKSIAAVIGGGGAVGGSIGAEGIAALRAAAQRNGVPLVEDEPVGALIDRLDILGAEAAGGRPRLLINSGGSVAALGTCADGANLPHIVSGQGLTCADGLPGLIVRASTAGIPVLHLLNMRGLAADWGLPFDPVPLPMIGNNRAVYGMPPRQP</sequence>
<dbReference type="Proteomes" id="UP000463224">
    <property type="component" value="Unassembled WGS sequence"/>
</dbReference>
<dbReference type="InterPro" id="IPR027602">
    <property type="entry name" value="PGA_system"/>
</dbReference>
<organism evidence="2 3">
    <name type="scientific">Nitratireductor arenosus</name>
    <dbReference type="NCBI Taxonomy" id="2682096"/>
    <lineage>
        <taxon>Bacteria</taxon>
        <taxon>Pseudomonadati</taxon>
        <taxon>Pseudomonadota</taxon>
        <taxon>Alphaproteobacteria</taxon>
        <taxon>Hyphomicrobiales</taxon>
        <taxon>Phyllobacteriaceae</taxon>
        <taxon>Nitratireductor</taxon>
    </lineage>
</organism>
<dbReference type="NCBIfam" id="TIGR04332">
    <property type="entry name" value="gamma_Glu_sys"/>
    <property type="match status" value="1"/>
</dbReference>
<evidence type="ECO:0000256" key="1">
    <source>
        <dbReference type="SAM" id="MobiDB-lite"/>
    </source>
</evidence>
<accession>A0A844QHT9</accession>